<dbReference type="GeneID" id="39603152"/>
<feature type="domain" description="DUF7730" evidence="1">
    <location>
        <begin position="116"/>
        <end position="253"/>
    </location>
</feature>
<organism evidence="2 3">
    <name type="scientific">Byssochlamys spectabilis</name>
    <name type="common">Paecilomyces variotii</name>
    <dbReference type="NCBI Taxonomy" id="264951"/>
    <lineage>
        <taxon>Eukaryota</taxon>
        <taxon>Fungi</taxon>
        <taxon>Dikarya</taxon>
        <taxon>Ascomycota</taxon>
        <taxon>Pezizomycotina</taxon>
        <taxon>Eurotiomycetes</taxon>
        <taxon>Eurotiomycetidae</taxon>
        <taxon>Eurotiales</taxon>
        <taxon>Thermoascaceae</taxon>
        <taxon>Paecilomyces</taxon>
    </lineage>
</organism>
<dbReference type="EMBL" id="RCNU01000010">
    <property type="protein sequence ID" value="RWQ93245.1"/>
    <property type="molecule type" value="Genomic_DNA"/>
</dbReference>
<dbReference type="VEuPathDB" id="FungiDB:C8Q69DRAFT_64177"/>
<accession>A0A443HN58</accession>
<evidence type="ECO:0000259" key="1">
    <source>
        <dbReference type="Pfam" id="PF24864"/>
    </source>
</evidence>
<proteinExistence type="predicted"/>
<sequence length="280" mass="33318">MITCCFGSLLKPRRQIDLDKKRLRERHLQNALVSLPSTRQRSLSIPLIKEPLIPGNNKIKKNKNKQSTSNQFQSSFFSKLPAEIRRKIYIEVLGGQVLNIFKDETARYVKWIPQRKPLLALPMSCRRIYSETIDLLYSHNTFFSNDFDTILWFVSTILPQRLAAIRTLHVEWDCVCFWHARMRPPPPYDRDTWMRVWRTIPSMTGLRELMVRIWNGPRMDAATEMDVFRPLTALKGLERFELELPWRYQGVGDEEEEEGNRDMPFKIRRVRREYDMTNLE</sequence>
<dbReference type="STRING" id="264951.A0A443HN58"/>
<name>A0A443HN58_BYSSP</name>
<dbReference type="Pfam" id="PF24864">
    <property type="entry name" value="DUF7730"/>
    <property type="match status" value="2"/>
</dbReference>
<protein>
    <recommendedName>
        <fullName evidence="1">DUF7730 domain-containing protein</fullName>
    </recommendedName>
</protein>
<dbReference type="PANTHER" id="PTHR38790">
    <property type="entry name" value="2EXR DOMAIN-CONTAINING PROTEIN-RELATED"/>
    <property type="match status" value="1"/>
</dbReference>
<keyword evidence="3" id="KW-1185">Reference proteome</keyword>
<reference evidence="2 3" key="1">
    <citation type="journal article" date="2018" name="Front. Microbiol.">
        <title>Genomic and genetic insights into a cosmopolitan fungus, Paecilomyces variotii (Eurotiales).</title>
        <authorList>
            <person name="Urquhart A.S."/>
            <person name="Mondo S.J."/>
            <person name="Makela M.R."/>
            <person name="Hane J.K."/>
            <person name="Wiebenga A."/>
            <person name="He G."/>
            <person name="Mihaltcheva S."/>
            <person name="Pangilinan J."/>
            <person name="Lipzen A."/>
            <person name="Barry K."/>
            <person name="de Vries R.P."/>
            <person name="Grigoriev I.V."/>
            <person name="Idnurm A."/>
        </authorList>
    </citation>
    <scope>NUCLEOTIDE SEQUENCE [LARGE SCALE GENOMIC DNA]</scope>
    <source>
        <strain evidence="2 3">CBS 101075</strain>
    </source>
</reference>
<dbReference type="InterPro" id="IPR056632">
    <property type="entry name" value="DUF7730"/>
</dbReference>
<dbReference type="AlphaFoldDB" id="A0A443HN58"/>
<evidence type="ECO:0000313" key="2">
    <source>
        <dbReference type="EMBL" id="RWQ93245.1"/>
    </source>
</evidence>
<gene>
    <name evidence="2" type="ORF">C8Q69DRAFT_64177</name>
</gene>
<evidence type="ECO:0000313" key="3">
    <source>
        <dbReference type="Proteomes" id="UP000283841"/>
    </source>
</evidence>
<comment type="caution">
    <text evidence="2">The sequence shown here is derived from an EMBL/GenBank/DDBJ whole genome shotgun (WGS) entry which is preliminary data.</text>
</comment>
<feature type="domain" description="DUF7730" evidence="1">
    <location>
        <begin position="70"/>
        <end position="105"/>
    </location>
</feature>
<dbReference type="RefSeq" id="XP_028482890.1">
    <property type="nucleotide sequence ID" value="XM_028633875.1"/>
</dbReference>
<dbReference type="Proteomes" id="UP000283841">
    <property type="component" value="Unassembled WGS sequence"/>
</dbReference>